<evidence type="ECO:0000313" key="4">
    <source>
        <dbReference type="Proteomes" id="UP000063429"/>
    </source>
</evidence>
<organism evidence="3 4">
    <name type="scientific">Herbaspirillum hiltneri N3</name>
    <dbReference type="NCBI Taxonomy" id="1262470"/>
    <lineage>
        <taxon>Bacteria</taxon>
        <taxon>Pseudomonadati</taxon>
        <taxon>Pseudomonadota</taxon>
        <taxon>Betaproteobacteria</taxon>
        <taxon>Burkholderiales</taxon>
        <taxon>Oxalobacteraceae</taxon>
        <taxon>Herbaspirillum</taxon>
    </lineage>
</organism>
<dbReference type="PRINTS" id="PR00081">
    <property type="entry name" value="GDHRDH"/>
</dbReference>
<gene>
    <name evidence="3" type="ORF">F506_09110</name>
</gene>
<evidence type="ECO:0000256" key="2">
    <source>
        <dbReference type="ARBA" id="ARBA00023002"/>
    </source>
</evidence>
<evidence type="ECO:0000256" key="1">
    <source>
        <dbReference type="ARBA" id="ARBA00006484"/>
    </source>
</evidence>
<dbReference type="SUPFAM" id="SSF51735">
    <property type="entry name" value="NAD(P)-binding Rossmann-fold domains"/>
    <property type="match status" value="1"/>
</dbReference>
<dbReference type="InterPro" id="IPR002347">
    <property type="entry name" value="SDR_fam"/>
</dbReference>
<comment type="similarity">
    <text evidence="1">Belongs to the short-chain dehydrogenases/reductases (SDR) family.</text>
</comment>
<dbReference type="RefSeq" id="WP_053196785.1">
    <property type="nucleotide sequence ID" value="NZ_CP011409.1"/>
</dbReference>
<dbReference type="PANTHER" id="PTHR24320:SF272">
    <property type="entry name" value="NAD(P)-BINDING ROSSMANN-FOLD SUPERFAMILY PROTEIN"/>
    <property type="match status" value="1"/>
</dbReference>
<dbReference type="Proteomes" id="UP000063429">
    <property type="component" value="Chromosome"/>
</dbReference>
<evidence type="ECO:0000313" key="3">
    <source>
        <dbReference type="EMBL" id="AKZ62815.1"/>
    </source>
</evidence>
<dbReference type="PANTHER" id="PTHR24320">
    <property type="entry name" value="RETINOL DEHYDROGENASE"/>
    <property type="match status" value="1"/>
</dbReference>
<proteinExistence type="inferred from homology"/>
<name>A0ABN4HUX3_9BURK</name>
<keyword evidence="4" id="KW-1185">Reference proteome</keyword>
<protein>
    <submittedName>
        <fullName evidence="3">Shikimate dehydrogenase</fullName>
    </submittedName>
</protein>
<dbReference type="Pfam" id="PF00106">
    <property type="entry name" value="adh_short"/>
    <property type="match status" value="1"/>
</dbReference>
<dbReference type="InterPro" id="IPR036291">
    <property type="entry name" value="NAD(P)-bd_dom_sf"/>
</dbReference>
<dbReference type="Gene3D" id="3.40.50.720">
    <property type="entry name" value="NAD(P)-binding Rossmann-like Domain"/>
    <property type="match status" value="1"/>
</dbReference>
<dbReference type="EMBL" id="CP011409">
    <property type="protein sequence ID" value="AKZ62815.1"/>
    <property type="molecule type" value="Genomic_DNA"/>
</dbReference>
<accession>A0ABN4HUX3</accession>
<reference evidence="4" key="1">
    <citation type="journal article" date="2015" name="Genome Announc.">
        <title>Complete Genome Sequence of Herbaspirillum hiltneri N3 (DSM 17495), Isolated from Surface-Sterilized Wheat Roots.</title>
        <authorList>
            <person name="Guizelini D."/>
            <person name="Saizaki P.M."/>
            <person name="Coimbra N.A."/>
            <person name="Weiss V.A."/>
            <person name="Faoro H."/>
            <person name="Sfeir M.Z."/>
            <person name="Baura V.A."/>
            <person name="Monteiro R.A."/>
            <person name="Chubatsu L.S."/>
            <person name="Souza E.M."/>
            <person name="Cruz L.M."/>
            <person name="Pedrosa F.O."/>
            <person name="Raittz R.T."/>
            <person name="Marchaukoski J.N."/>
            <person name="Steffens M.B."/>
        </authorList>
    </citation>
    <scope>NUCLEOTIDE SEQUENCE [LARGE SCALE GENOMIC DNA]</scope>
    <source>
        <strain evidence="4">N3</strain>
    </source>
</reference>
<sequence>MTIKHFDAKSTTDDVLGDIDLRGKRAFITGVSAGLGVETARALVARGAEVIGTVRDLDKAHGATKVVRDAAEQSGGRFEIIRMDLADLSSVRAVTDAMAAAGKPFDLVVANAGIMATPFGHTKDGFELQFGTNVLGHYVLINRLAPLMRQGGRVIVLSSNGHRFADVDLEDPNFANTPYDPWVAYGRSKTGDALLAVAFDARHRHRGVRAASIHPGVIQTELIRHMEPEAFQAAFTAMNEQHLAQGHQPFEVKTVAQGAATTLWAGIVADAETIGGRYCEDCHVGEILPDDAVVSAFSAGVRPFAIDAARADALWAKAGELVGEKF</sequence>
<keyword evidence="2" id="KW-0560">Oxidoreductase</keyword>